<keyword evidence="3" id="KW-1185">Reference proteome</keyword>
<protein>
    <submittedName>
        <fullName evidence="2">Uncharacterized protein</fullName>
    </submittedName>
</protein>
<evidence type="ECO:0000313" key="3">
    <source>
        <dbReference type="Proteomes" id="UP001595859"/>
    </source>
</evidence>
<keyword evidence="1" id="KW-0472">Membrane</keyword>
<name>A0ABV9RVD2_9PSEU</name>
<dbReference type="RefSeq" id="WP_378055238.1">
    <property type="nucleotide sequence ID" value="NZ_JBHSIS010000003.1"/>
</dbReference>
<keyword evidence="1" id="KW-0812">Transmembrane</keyword>
<gene>
    <name evidence="2" type="ORF">ACFPCV_07115</name>
</gene>
<evidence type="ECO:0000313" key="2">
    <source>
        <dbReference type="EMBL" id="MFC4853267.1"/>
    </source>
</evidence>
<dbReference type="Proteomes" id="UP001595859">
    <property type="component" value="Unassembled WGS sequence"/>
</dbReference>
<keyword evidence="1" id="KW-1133">Transmembrane helix</keyword>
<dbReference type="EMBL" id="JBHSIS010000003">
    <property type="protein sequence ID" value="MFC4853267.1"/>
    <property type="molecule type" value="Genomic_DNA"/>
</dbReference>
<proteinExistence type="predicted"/>
<organism evidence="2 3">
    <name type="scientific">Actinophytocola glycyrrhizae</name>
    <dbReference type="NCBI Taxonomy" id="2044873"/>
    <lineage>
        <taxon>Bacteria</taxon>
        <taxon>Bacillati</taxon>
        <taxon>Actinomycetota</taxon>
        <taxon>Actinomycetes</taxon>
        <taxon>Pseudonocardiales</taxon>
        <taxon>Pseudonocardiaceae</taxon>
    </lineage>
</organism>
<sequence>MDRDPGSNGSRGPLLGGFVVSVAVLSVVSLDAMVRSPAPMTHPGLRTEVGPFSRAVSQVFSGDGREEFATSAIVLAAGPAATSPTTRLRHVFPGMAIPGMLDGRGVSGPVRRTLFVLEVPTMMALAVSLLRVTVGTARERGTPARAEVAG</sequence>
<feature type="transmembrane region" description="Helical" evidence="1">
    <location>
        <begin position="12"/>
        <end position="34"/>
    </location>
</feature>
<accession>A0ABV9RVD2</accession>
<comment type="caution">
    <text evidence="2">The sequence shown here is derived from an EMBL/GenBank/DDBJ whole genome shotgun (WGS) entry which is preliminary data.</text>
</comment>
<reference evidence="3" key="1">
    <citation type="journal article" date="2019" name="Int. J. Syst. Evol. Microbiol.">
        <title>The Global Catalogue of Microorganisms (GCM) 10K type strain sequencing project: providing services to taxonomists for standard genome sequencing and annotation.</title>
        <authorList>
            <consortium name="The Broad Institute Genomics Platform"/>
            <consortium name="The Broad Institute Genome Sequencing Center for Infectious Disease"/>
            <person name="Wu L."/>
            <person name="Ma J."/>
        </authorList>
    </citation>
    <scope>NUCLEOTIDE SEQUENCE [LARGE SCALE GENOMIC DNA]</scope>
    <source>
        <strain evidence="3">ZS-22-S1</strain>
    </source>
</reference>
<evidence type="ECO:0000256" key="1">
    <source>
        <dbReference type="SAM" id="Phobius"/>
    </source>
</evidence>